<evidence type="ECO:0000313" key="4">
    <source>
        <dbReference type="Proteomes" id="UP001194696"/>
    </source>
</evidence>
<accession>A0ABQ7JZD2</accession>
<proteinExistence type="predicted"/>
<dbReference type="EMBL" id="JAAAIM010000441">
    <property type="protein sequence ID" value="KAG0288012.1"/>
    <property type="molecule type" value="Genomic_DNA"/>
</dbReference>
<evidence type="ECO:0000313" key="3">
    <source>
        <dbReference type="EMBL" id="KAG0288012.1"/>
    </source>
</evidence>
<dbReference type="PANTHER" id="PTHR13491:SF0">
    <property type="entry name" value="ZINC FINGER CCHC DOMAIN-CONTAINING PROTEIN 10"/>
    <property type="match status" value="1"/>
</dbReference>
<keyword evidence="4" id="KW-1185">Reference proteome</keyword>
<evidence type="ECO:0000256" key="1">
    <source>
        <dbReference type="SAM" id="MobiDB-lite"/>
    </source>
</evidence>
<feature type="region of interest" description="Disordered" evidence="1">
    <location>
        <begin position="85"/>
        <end position="107"/>
    </location>
</feature>
<dbReference type="Pfam" id="PF13917">
    <property type="entry name" value="zf-CCHC_3"/>
    <property type="match status" value="1"/>
</dbReference>
<feature type="transmembrane region" description="Helical" evidence="2">
    <location>
        <begin position="173"/>
        <end position="192"/>
    </location>
</feature>
<keyword evidence="2" id="KW-0812">Transmembrane</keyword>
<reference evidence="3 4" key="1">
    <citation type="journal article" date="2020" name="Fungal Divers.">
        <title>Resolving the Mortierellaceae phylogeny through synthesis of multi-gene phylogenetics and phylogenomics.</title>
        <authorList>
            <person name="Vandepol N."/>
            <person name="Liber J."/>
            <person name="Desiro A."/>
            <person name="Na H."/>
            <person name="Kennedy M."/>
            <person name="Barry K."/>
            <person name="Grigoriev I.V."/>
            <person name="Miller A.N."/>
            <person name="O'Donnell K."/>
            <person name="Stajich J.E."/>
            <person name="Bonito G."/>
        </authorList>
    </citation>
    <scope>NUCLEOTIDE SEQUENCE [LARGE SCALE GENOMIC DNA]</scope>
    <source>
        <strain evidence="3 4">AD045</strain>
    </source>
</reference>
<name>A0ABQ7JZD2_9FUNG</name>
<feature type="compositionally biased region" description="Basic residues" evidence="1">
    <location>
        <begin position="91"/>
        <end position="107"/>
    </location>
</feature>
<keyword evidence="2" id="KW-1133">Transmembrane helix</keyword>
<gene>
    <name evidence="3" type="ORF">BGZ96_008156</name>
</gene>
<dbReference type="InterPro" id="IPR039715">
    <property type="entry name" value="ZCCHC10"/>
</dbReference>
<evidence type="ECO:0008006" key="5">
    <source>
        <dbReference type="Google" id="ProtNLM"/>
    </source>
</evidence>
<protein>
    <recommendedName>
        <fullName evidence="5">Zinc knuckle-domain-containing protein</fullName>
    </recommendedName>
</protein>
<organism evidence="3 4">
    <name type="scientific">Linnemannia gamsii</name>
    <dbReference type="NCBI Taxonomy" id="64522"/>
    <lineage>
        <taxon>Eukaryota</taxon>
        <taxon>Fungi</taxon>
        <taxon>Fungi incertae sedis</taxon>
        <taxon>Mucoromycota</taxon>
        <taxon>Mortierellomycotina</taxon>
        <taxon>Mortierellomycetes</taxon>
        <taxon>Mortierellales</taxon>
        <taxon>Mortierellaceae</taxon>
        <taxon>Linnemannia</taxon>
    </lineage>
</organism>
<evidence type="ECO:0000256" key="2">
    <source>
        <dbReference type="SAM" id="Phobius"/>
    </source>
</evidence>
<keyword evidence="2" id="KW-0472">Membrane</keyword>
<feature type="transmembrane region" description="Helical" evidence="2">
    <location>
        <begin position="138"/>
        <end position="167"/>
    </location>
</feature>
<dbReference type="PANTHER" id="PTHR13491">
    <property type="entry name" value="ZCCHC10 PROTEIN"/>
    <property type="match status" value="1"/>
</dbReference>
<comment type="caution">
    <text evidence="3">The sequence shown here is derived from an EMBL/GenBank/DDBJ whole genome shotgun (WGS) entry which is preliminary data.</text>
</comment>
<sequence>MNKYGRQSGPRYSASANKAKAPATQQCQKCLEYGHYTYECTAERVYKQRPSRTQQLKKPLKRVEVEVPEEFLPKRQGLAAKILKDKEDERKKKKDKKRSRRRYGMHPHAKQHALPIGIIVEQWKQQEQQEQQRIFTQLIVRILTLPFQISFSLLFSFALTFVLEIVIRISVPFWLTFSFSFVLAFSVALCLGQK</sequence>
<feature type="region of interest" description="Disordered" evidence="1">
    <location>
        <begin position="1"/>
        <end position="24"/>
    </location>
</feature>
<dbReference type="Proteomes" id="UP001194696">
    <property type="component" value="Unassembled WGS sequence"/>
</dbReference>